<gene>
    <name evidence="1" type="ORF">SBA1_660005</name>
</gene>
<name>A0A2U3L3U5_9BACT</name>
<reference evidence="2" key="1">
    <citation type="submission" date="2018-02" db="EMBL/GenBank/DDBJ databases">
        <authorList>
            <person name="Hausmann B."/>
        </authorList>
    </citation>
    <scope>NUCLEOTIDE SEQUENCE [LARGE SCALE GENOMIC DNA]</scope>
    <source>
        <strain evidence="2">Peat soil MAG SbA1</strain>
    </source>
</reference>
<protein>
    <submittedName>
        <fullName evidence="1">Uncharacterized protein</fullName>
    </submittedName>
</protein>
<proteinExistence type="predicted"/>
<evidence type="ECO:0000313" key="2">
    <source>
        <dbReference type="Proteomes" id="UP000238701"/>
    </source>
</evidence>
<sequence length="78" mass="8452">MSATELIEHLKALPAREREAFARLFHELEIPSLPVGGKGNGASASGNWPDFGARLKRIYGSKVVPASEAVISYARGDW</sequence>
<evidence type="ECO:0000313" key="1">
    <source>
        <dbReference type="EMBL" id="SPF46593.1"/>
    </source>
</evidence>
<dbReference type="AlphaFoldDB" id="A0A2U3L3U5"/>
<organism evidence="1 2">
    <name type="scientific">Candidatus Sulfotelmatobacter kueseliae</name>
    <dbReference type="NCBI Taxonomy" id="2042962"/>
    <lineage>
        <taxon>Bacteria</taxon>
        <taxon>Pseudomonadati</taxon>
        <taxon>Acidobacteriota</taxon>
        <taxon>Terriglobia</taxon>
        <taxon>Terriglobales</taxon>
        <taxon>Candidatus Korobacteraceae</taxon>
        <taxon>Candidatus Sulfotelmatobacter</taxon>
    </lineage>
</organism>
<dbReference type="Proteomes" id="UP000238701">
    <property type="component" value="Unassembled WGS sequence"/>
</dbReference>
<dbReference type="EMBL" id="OMOD01000162">
    <property type="protein sequence ID" value="SPF46593.1"/>
    <property type="molecule type" value="Genomic_DNA"/>
</dbReference>
<accession>A0A2U3L3U5</accession>